<dbReference type="RefSeq" id="XP_002846432.1">
    <property type="nucleotide sequence ID" value="XM_002846386.1"/>
</dbReference>
<dbReference type="AlphaFoldDB" id="C5FNB4"/>
<keyword evidence="4 9" id="KW-0812">Transmembrane</keyword>
<evidence type="ECO:0000256" key="9">
    <source>
        <dbReference type="PROSITE-ProRule" id="PRU00282"/>
    </source>
</evidence>
<evidence type="ECO:0000313" key="12">
    <source>
        <dbReference type="Proteomes" id="UP000002035"/>
    </source>
</evidence>
<comment type="similarity">
    <text evidence="2 10">Belongs to the mitochondrial carrier (TC 2.A.29) family.</text>
</comment>
<gene>
    <name evidence="11" type="ORF">MCYG_04169</name>
</gene>
<dbReference type="VEuPathDB" id="FungiDB:MCYG_04169"/>
<dbReference type="PROSITE" id="PS50920">
    <property type="entry name" value="SOLCAR"/>
    <property type="match status" value="1"/>
</dbReference>
<dbReference type="eggNOG" id="KOG0769">
    <property type="taxonomic scope" value="Eukaryota"/>
</dbReference>
<evidence type="ECO:0000313" key="11">
    <source>
        <dbReference type="EMBL" id="EEQ31350.1"/>
    </source>
</evidence>
<evidence type="ECO:0000256" key="5">
    <source>
        <dbReference type="ARBA" id="ARBA00022737"/>
    </source>
</evidence>
<evidence type="ECO:0000256" key="3">
    <source>
        <dbReference type="ARBA" id="ARBA00022448"/>
    </source>
</evidence>
<dbReference type="OrthoDB" id="18574at2759"/>
<organism evidence="11 12">
    <name type="scientific">Arthroderma otae (strain ATCC MYA-4605 / CBS 113480)</name>
    <name type="common">Microsporum canis</name>
    <dbReference type="NCBI Taxonomy" id="554155"/>
    <lineage>
        <taxon>Eukaryota</taxon>
        <taxon>Fungi</taxon>
        <taxon>Dikarya</taxon>
        <taxon>Ascomycota</taxon>
        <taxon>Pezizomycotina</taxon>
        <taxon>Eurotiomycetes</taxon>
        <taxon>Eurotiomycetidae</taxon>
        <taxon>Onygenales</taxon>
        <taxon>Arthrodermataceae</taxon>
        <taxon>Microsporum</taxon>
    </lineage>
</organism>
<keyword evidence="12" id="KW-1185">Reference proteome</keyword>
<evidence type="ECO:0000256" key="8">
    <source>
        <dbReference type="ARBA" id="ARBA00023136"/>
    </source>
</evidence>
<dbReference type="InterPro" id="IPR052217">
    <property type="entry name" value="Mito/Peroxisomal_Carrier"/>
</dbReference>
<dbReference type="PANTHER" id="PTHR45939">
    <property type="entry name" value="PEROXISOMAL MEMBRANE PROTEIN PMP34-RELATED"/>
    <property type="match status" value="1"/>
</dbReference>
<dbReference type="STRING" id="554155.C5FNB4"/>
<evidence type="ECO:0000256" key="7">
    <source>
        <dbReference type="ARBA" id="ARBA00022989"/>
    </source>
</evidence>
<dbReference type="HOGENOM" id="CLU_053160_0_0_1"/>
<dbReference type="GeneID" id="9224501"/>
<dbReference type="EMBL" id="DS995704">
    <property type="protein sequence ID" value="EEQ31350.1"/>
    <property type="molecule type" value="Genomic_DNA"/>
</dbReference>
<keyword evidence="7" id="KW-1133">Transmembrane helix</keyword>
<accession>C5FNB4</accession>
<keyword evidence="5" id="KW-0677">Repeat</keyword>
<keyword evidence="6" id="KW-0999">Mitochondrion inner membrane</keyword>
<dbReference type="Pfam" id="PF00153">
    <property type="entry name" value="Mito_carr"/>
    <property type="match status" value="1"/>
</dbReference>
<feature type="repeat" description="Solcar" evidence="9">
    <location>
        <begin position="161"/>
        <end position="241"/>
    </location>
</feature>
<dbReference type="SUPFAM" id="SSF103506">
    <property type="entry name" value="Mitochondrial carrier"/>
    <property type="match status" value="1"/>
</dbReference>
<name>C5FNB4_ARTOC</name>
<sequence length="425" mass="45969">MNISTQYYYMNYIIPPATGQETMDDLRSYDLYTSLAQNNDSITSASHTATEALAVALSTALFYPLDSIITRLQVRYTQDSVPKHSDSTKRNVEGEIQNCLDTIRDVGGLAAEGLKDPNARKALYAGVCEAAGKEALEYLFFGAVYSMLSRRFLWLKMRGKTGLVHDISISLVSRALASLLTEPIATIVVRRQVGGSGRMSALDDVMREKGVKGLWSGYWATLILSTKSSIMALAVSLLRGCLARVRGHAGDGKEGAVSIGFTRAVAESVLYRVSVMQACARAGGSVRANTRGKGSLMLEVSRGLLSQGVTAVTHDLLTAVMLRLSTLLLYVLEPFLLSEEAITESMRDSAGTDAGAANQQLLDDAKYINRAAKGAIDIVNRGVGLATHGKDNHGVTDAVAELVGDYVEDAPEEGYLWFRERDGRH</sequence>
<keyword evidence="6" id="KW-0496">Mitochondrion</keyword>
<evidence type="ECO:0000256" key="1">
    <source>
        <dbReference type="ARBA" id="ARBA00004141"/>
    </source>
</evidence>
<evidence type="ECO:0000256" key="6">
    <source>
        <dbReference type="ARBA" id="ARBA00022792"/>
    </source>
</evidence>
<dbReference type="InterPro" id="IPR023395">
    <property type="entry name" value="MCP_dom_sf"/>
</dbReference>
<dbReference type="GO" id="GO:0015217">
    <property type="term" value="F:ADP transmembrane transporter activity"/>
    <property type="evidence" value="ECO:0007669"/>
    <property type="project" value="TreeGrafter"/>
</dbReference>
<proteinExistence type="inferred from homology"/>
<dbReference type="InterPro" id="IPR018108">
    <property type="entry name" value="MCP_transmembrane"/>
</dbReference>
<protein>
    <submittedName>
        <fullName evidence="11">Uncharacterized protein</fullName>
    </submittedName>
</protein>
<comment type="subcellular location">
    <subcellularLocation>
        <location evidence="1">Membrane</location>
        <topology evidence="1">Multi-pass membrane protein</topology>
    </subcellularLocation>
</comment>
<keyword evidence="3 10" id="KW-0813">Transport</keyword>
<evidence type="ECO:0000256" key="2">
    <source>
        <dbReference type="ARBA" id="ARBA00006375"/>
    </source>
</evidence>
<keyword evidence="8 9" id="KW-0472">Membrane</keyword>
<dbReference type="Gene3D" id="1.50.40.10">
    <property type="entry name" value="Mitochondrial carrier domain"/>
    <property type="match status" value="1"/>
</dbReference>
<dbReference type="GO" id="GO:0016020">
    <property type="term" value="C:membrane"/>
    <property type="evidence" value="ECO:0007669"/>
    <property type="project" value="UniProtKB-SubCell"/>
</dbReference>
<evidence type="ECO:0000256" key="4">
    <source>
        <dbReference type="ARBA" id="ARBA00022692"/>
    </source>
</evidence>
<reference evidence="12" key="1">
    <citation type="journal article" date="2012" name="MBio">
        <title>Comparative genome analysis of Trichophyton rubrum and related dermatophytes reveals candidate genes involved in infection.</title>
        <authorList>
            <person name="Martinez D.A."/>
            <person name="Oliver B.G."/>
            <person name="Graeser Y."/>
            <person name="Goldberg J.M."/>
            <person name="Li W."/>
            <person name="Martinez-Rossi N.M."/>
            <person name="Monod M."/>
            <person name="Shelest E."/>
            <person name="Barton R.C."/>
            <person name="Birch E."/>
            <person name="Brakhage A.A."/>
            <person name="Chen Z."/>
            <person name="Gurr S.J."/>
            <person name="Heiman D."/>
            <person name="Heitman J."/>
            <person name="Kosti I."/>
            <person name="Rossi A."/>
            <person name="Saif S."/>
            <person name="Samalova M."/>
            <person name="Saunders C.W."/>
            <person name="Shea T."/>
            <person name="Summerbell R.C."/>
            <person name="Xu J."/>
            <person name="Young S."/>
            <person name="Zeng Q."/>
            <person name="Birren B.W."/>
            <person name="Cuomo C.A."/>
            <person name="White T.C."/>
        </authorList>
    </citation>
    <scope>NUCLEOTIDE SEQUENCE [LARGE SCALE GENOMIC DNA]</scope>
    <source>
        <strain evidence="12">ATCC MYA-4605 / CBS 113480</strain>
    </source>
</reference>
<dbReference type="Proteomes" id="UP000002035">
    <property type="component" value="Unassembled WGS sequence"/>
</dbReference>
<evidence type="ECO:0000256" key="10">
    <source>
        <dbReference type="RuleBase" id="RU000488"/>
    </source>
</evidence>